<dbReference type="OrthoDB" id="5792629at2759"/>
<evidence type="ECO:0000256" key="4">
    <source>
        <dbReference type="ARBA" id="ARBA00022989"/>
    </source>
</evidence>
<proteinExistence type="inferred from homology"/>
<dbReference type="PANTHER" id="PTHR31216">
    <property type="entry name" value="SERPENTINE RECEPTOR CLASS BETA-1-RELATED-RELATED"/>
    <property type="match status" value="1"/>
</dbReference>
<feature type="transmembrane region" description="Helical" evidence="6">
    <location>
        <begin position="74"/>
        <end position="98"/>
    </location>
</feature>
<evidence type="ECO:0000256" key="2">
    <source>
        <dbReference type="ARBA" id="ARBA00006860"/>
    </source>
</evidence>
<dbReference type="GO" id="GO:0016020">
    <property type="term" value="C:membrane"/>
    <property type="evidence" value="ECO:0007669"/>
    <property type="project" value="UniProtKB-SubCell"/>
</dbReference>
<feature type="transmembrane region" description="Helical" evidence="6">
    <location>
        <begin position="163"/>
        <end position="185"/>
    </location>
</feature>
<name>A0A368GEG7_ANCCA</name>
<comment type="caution">
    <text evidence="7">The sequence shown here is derived from an EMBL/GenBank/DDBJ whole genome shotgun (WGS) entry which is preliminary data.</text>
</comment>
<dbReference type="AlphaFoldDB" id="A0A368GEG7"/>
<dbReference type="PANTHER" id="PTHR31216:SF11">
    <property type="entry name" value="SERPENTINE RECEPTOR CLASS BETA-16-RELATED"/>
    <property type="match status" value="1"/>
</dbReference>
<dbReference type="EMBL" id="JOJR01000237">
    <property type="protein sequence ID" value="RCN41425.1"/>
    <property type="molecule type" value="Genomic_DNA"/>
</dbReference>
<dbReference type="Pfam" id="PF02117">
    <property type="entry name" value="7TM_GPCR_Sra"/>
    <property type="match status" value="1"/>
</dbReference>
<dbReference type="InterPro" id="IPR002184">
    <property type="entry name" value="7TM_GPCR_serpentine_rcpt_Srb"/>
</dbReference>
<organism evidence="7 8">
    <name type="scientific">Ancylostoma caninum</name>
    <name type="common">Dog hookworm</name>
    <dbReference type="NCBI Taxonomy" id="29170"/>
    <lineage>
        <taxon>Eukaryota</taxon>
        <taxon>Metazoa</taxon>
        <taxon>Ecdysozoa</taxon>
        <taxon>Nematoda</taxon>
        <taxon>Chromadorea</taxon>
        <taxon>Rhabditida</taxon>
        <taxon>Rhabditina</taxon>
        <taxon>Rhabditomorpha</taxon>
        <taxon>Strongyloidea</taxon>
        <taxon>Ancylostomatidae</taxon>
        <taxon>Ancylostomatinae</taxon>
        <taxon>Ancylostoma</taxon>
    </lineage>
</organism>
<evidence type="ECO:0000256" key="5">
    <source>
        <dbReference type="ARBA" id="ARBA00023136"/>
    </source>
</evidence>
<evidence type="ECO:0000313" key="8">
    <source>
        <dbReference type="Proteomes" id="UP000252519"/>
    </source>
</evidence>
<accession>A0A368GEG7</accession>
<keyword evidence="3 6" id="KW-0812">Transmembrane</keyword>
<gene>
    <name evidence="7" type="ORF">ANCCAN_12644</name>
</gene>
<evidence type="ECO:0000256" key="6">
    <source>
        <dbReference type="SAM" id="Phobius"/>
    </source>
</evidence>
<dbReference type="GO" id="GO:0007606">
    <property type="term" value="P:sensory perception of chemical stimulus"/>
    <property type="evidence" value="ECO:0007669"/>
    <property type="project" value="InterPro"/>
</dbReference>
<dbReference type="PRINTS" id="PR00699">
    <property type="entry name" value="TMPROTEINSRB"/>
</dbReference>
<dbReference type="Gene3D" id="1.20.1070.10">
    <property type="entry name" value="Rhodopsin 7-helix transmembrane proteins"/>
    <property type="match status" value="1"/>
</dbReference>
<comment type="similarity">
    <text evidence="2">Belongs to the nematode receptor-like protein srb family.</text>
</comment>
<feature type="transmembrane region" description="Helical" evidence="6">
    <location>
        <begin position="251"/>
        <end position="271"/>
    </location>
</feature>
<reference evidence="7 8" key="1">
    <citation type="submission" date="2014-10" db="EMBL/GenBank/DDBJ databases">
        <title>Draft genome of the hookworm Ancylostoma caninum.</title>
        <authorList>
            <person name="Mitreva M."/>
        </authorList>
    </citation>
    <scope>NUCLEOTIDE SEQUENCE [LARGE SCALE GENOMIC DNA]</scope>
    <source>
        <strain evidence="7 8">Baltimore</strain>
    </source>
</reference>
<evidence type="ECO:0000313" key="7">
    <source>
        <dbReference type="EMBL" id="RCN41425.1"/>
    </source>
</evidence>
<comment type="subcellular location">
    <subcellularLocation>
        <location evidence="1">Membrane</location>
        <topology evidence="1">Multi-pass membrane protein</topology>
    </subcellularLocation>
</comment>
<feature type="transmembrane region" description="Helical" evidence="6">
    <location>
        <begin position="118"/>
        <end position="134"/>
    </location>
</feature>
<evidence type="ECO:0000256" key="3">
    <source>
        <dbReference type="ARBA" id="ARBA00022692"/>
    </source>
</evidence>
<keyword evidence="4 6" id="KW-1133">Transmembrane helix</keyword>
<dbReference type="InterPro" id="IPR000344">
    <property type="entry name" value="7TM_GPCR_serpentine_rcpt_Sra"/>
</dbReference>
<evidence type="ECO:0000256" key="1">
    <source>
        <dbReference type="ARBA" id="ARBA00004141"/>
    </source>
</evidence>
<protein>
    <submittedName>
        <fullName evidence="7">Integral membrane protein Srb</fullName>
    </submittedName>
</protein>
<feature type="transmembrane region" description="Helical" evidence="6">
    <location>
        <begin position="291"/>
        <end position="310"/>
    </location>
</feature>
<sequence>MASFQTSFMAAALSNYSDPDSVPQDTCIRIAEVLRNPFYRGAQFVNCLESVGAVTCIIYAVCRYRKKLSFHPNIEILLCTLYVSCLLHATFYCVAKVYQLSVSFFTINECHMFLPRNFYIITHAFIVFGNCGIRNTQTAMIIERCVATALVDTYEKRCRTLGVILTSIVIIATSMEVGFGFYIIAGNHLMTNSLMYPDSKSGNVTITFAIILVFSCCSLATTISLFCFNVHRRRRRTLTSRYQSVENVSTSALLCIISIIQLVTFALYAFAMTYLRLTQNSNPLLDAYKEAGYLVPLTTFLIPFATIVFIENSKKRRRSGIDGMVKVKTNGQEGWENYVAVLNRHWK</sequence>
<dbReference type="GO" id="GO:0004930">
    <property type="term" value="F:G protein-coupled receptor activity"/>
    <property type="evidence" value="ECO:0007669"/>
    <property type="project" value="InterPro"/>
</dbReference>
<feature type="transmembrane region" description="Helical" evidence="6">
    <location>
        <begin position="205"/>
        <end position="230"/>
    </location>
</feature>
<dbReference type="Proteomes" id="UP000252519">
    <property type="component" value="Unassembled WGS sequence"/>
</dbReference>
<keyword evidence="8" id="KW-1185">Reference proteome</keyword>
<keyword evidence="5 6" id="KW-0472">Membrane</keyword>